<sequence>MHDAVAVELAQTDFDYVIAEHLTDKEQFILYASEQDFDLDTCLEICEGIELLNRCCVEERSDVALAESDFKEMLQMEENNRIDNATNDLS</sequence>
<keyword evidence="2" id="KW-1185">Reference proteome</keyword>
<reference evidence="1 2" key="1">
    <citation type="submission" date="2020-06" db="EMBL/GenBank/DDBJ databases">
        <title>The yeast mating-type switching endonuclease HO is a domesticated member of an unorthodox homing genetic element family.</title>
        <authorList>
            <person name="Coughlan A.Y."/>
            <person name="Lombardi L."/>
            <person name="Braun-Galleani S."/>
            <person name="Martos A.R."/>
            <person name="Galeote V."/>
            <person name="Bigey F."/>
            <person name="Dequin S."/>
            <person name="Byrne K.P."/>
            <person name="Wolfe K.H."/>
        </authorList>
    </citation>
    <scope>NUCLEOTIDE SEQUENCE [LARGE SCALE GENOMIC DNA]</scope>
    <source>
        <strain evidence="1 2">CBS2947</strain>
    </source>
</reference>
<proteinExistence type="predicted"/>
<organism evidence="1 2">
    <name type="scientific">Torulaspora globosa</name>
    <dbReference type="NCBI Taxonomy" id="48254"/>
    <lineage>
        <taxon>Eukaryota</taxon>
        <taxon>Fungi</taxon>
        <taxon>Dikarya</taxon>
        <taxon>Ascomycota</taxon>
        <taxon>Saccharomycotina</taxon>
        <taxon>Saccharomycetes</taxon>
        <taxon>Saccharomycetales</taxon>
        <taxon>Saccharomycetaceae</taxon>
        <taxon>Torulaspora</taxon>
    </lineage>
</organism>
<name>A0A7H9HSG5_9SACH</name>
<dbReference type="EMBL" id="CP059270">
    <property type="protein sequence ID" value="QLQ80249.1"/>
    <property type="molecule type" value="Genomic_DNA"/>
</dbReference>
<dbReference type="AlphaFoldDB" id="A0A7H9HSG5"/>
<evidence type="ECO:0000313" key="1">
    <source>
        <dbReference type="EMBL" id="QLQ80249.1"/>
    </source>
</evidence>
<dbReference type="OrthoDB" id="4053718at2759"/>
<protein>
    <submittedName>
        <fullName evidence="1">Uncharacterized protein</fullName>
    </submittedName>
</protein>
<gene>
    <name evidence="1" type="ORF">HG537_0D02500</name>
</gene>
<evidence type="ECO:0000313" key="2">
    <source>
        <dbReference type="Proteomes" id="UP000510647"/>
    </source>
</evidence>
<dbReference type="Proteomes" id="UP000510647">
    <property type="component" value="Chromosome 4"/>
</dbReference>
<accession>A0A7H9HSG5</accession>